<reference evidence="2" key="1">
    <citation type="journal article" date="2023" name="GigaByte">
        <title>Genome assembly of the bearded iris, Iris pallida Lam.</title>
        <authorList>
            <person name="Bruccoleri R.E."/>
            <person name="Oakeley E.J."/>
            <person name="Faust A.M.E."/>
            <person name="Altorfer M."/>
            <person name="Dessus-Babus S."/>
            <person name="Burckhardt D."/>
            <person name="Oertli M."/>
            <person name="Naumann U."/>
            <person name="Petersen F."/>
            <person name="Wong J."/>
        </authorList>
    </citation>
    <scope>NUCLEOTIDE SEQUENCE</scope>
    <source>
        <strain evidence="2">GSM-AAB239-AS_SAM_17_03QT</strain>
    </source>
</reference>
<keyword evidence="3" id="KW-1185">Reference proteome</keyword>
<evidence type="ECO:0000313" key="3">
    <source>
        <dbReference type="Proteomes" id="UP001140949"/>
    </source>
</evidence>
<comment type="caution">
    <text evidence="2">The sequence shown here is derived from an EMBL/GenBank/DDBJ whole genome shotgun (WGS) entry which is preliminary data.</text>
</comment>
<feature type="region of interest" description="Disordered" evidence="1">
    <location>
        <begin position="1"/>
        <end position="92"/>
    </location>
</feature>
<dbReference type="EMBL" id="JANAVB010031614">
    <property type="protein sequence ID" value="KAJ6811602.1"/>
    <property type="molecule type" value="Genomic_DNA"/>
</dbReference>
<dbReference type="AlphaFoldDB" id="A0AAX6F595"/>
<evidence type="ECO:0000313" key="2">
    <source>
        <dbReference type="EMBL" id="KAJ6811602.1"/>
    </source>
</evidence>
<dbReference type="Proteomes" id="UP001140949">
    <property type="component" value="Unassembled WGS sequence"/>
</dbReference>
<organism evidence="2 3">
    <name type="scientific">Iris pallida</name>
    <name type="common">Sweet iris</name>
    <dbReference type="NCBI Taxonomy" id="29817"/>
    <lineage>
        <taxon>Eukaryota</taxon>
        <taxon>Viridiplantae</taxon>
        <taxon>Streptophyta</taxon>
        <taxon>Embryophyta</taxon>
        <taxon>Tracheophyta</taxon>
        <taxon>Spermatophyta</taxon>
        <taxon>Magnoliopsida</taxon>
        <taxon>Liliopsida</taxon>
        <taxon>Asparagales</taxon>
        <taxon>Iridaceae</taxon>
        <taxon>Iridoideae</taxon>
        <taxon>Irideae</taxon>
        <taxon>Iris</taxon>
    </lineage>
</organism>
<reference evidence="2" key="2">
    <citation type="submission" date="2023-04" db="EMBL/GenBank/DDBJ databases">
        <authorList>
            <person name="Bruccoleri R.E."/>
            <person name="Oakeley E.J."/>
            <person name="Faust A.-M."/>
            <person name="Dessus-Babus S."/>
            <person name="Altorfer M."/>
            <person name="Burckhardt D."/>
            <person name="Oertli M."/>
            <person name="Naumann U."/>
            <person name="Petersen F."/>
            <person name="Wong J."/>
        </authorList>
    </citation>
    <scope>NUCLEOTIDE SEQUENCE</scope>
    <source>
        <strain evidence="2">GSM-AAB239-AS_SAM_17_03QT</strain>
        <tissue evidence="2">Leaf</tissue>
    </source>
</reference>
<protein>
    <submittedName>
        <fullName evidence="2">Uncharacterized protein</fullName>
    </submittedName>
</protein>
<gene>
    <name evidence="2" type="ORF">M6B38_153480</name>
</gene>
<accession>A0AAX6F595</accession>
<name>A0AAX6F595_IRIPA</name>
<feature type="compositionally biased region" description="Low complexity" evidence="1">
    <location>
        <begin position="51"/>
        <end position="76"/>
    </location>
</feature>
<feature type="compositionally biased region" description="Polar residues" evidence="1">
    <location>
        <begin position="16"/>
        <end position="29"/>
    </location>
</feature>
<evidence type="ECO:0000256" key="1">
    <source>
        <dbReference type="SAM" id="MobiDB-lite"/>
    </source>
</evidence>
<sequence>MSLLSPSPTSLRPPTNNLNFNPSSSSTTLIPPKPPNFLSPNLNKRLSPRLPSISTSSTSTPPPTTTTTTTTTTTIPKETLLKDSTPHSHPNWTEFAERASGEWDGFGADFTAEGAPLELPENVVPEAFREWEVRVFDWQTQCPTLASESEAPDLSYKLIRLLPTVGCEADAATRHSVDERTARTASAFAYAPNGCYAAVWPMWKGGLEVEHCFVDPGNVEARVRVVMVVKEGEGEGEGLRLEGIRVFSEQWYGPWRNGEQLGGCAVRESGFAEGPKLDVSELVGVWEGRSVRLAGFCSERKDAFHELVEAKPQKKVRDQVGVIALPKNIWCSFKEKDGETCGEVGWLLDNGQAMTSRCVFLKDGKLKARDGDCRGNCTSNRHTIITCNLSMLHHCRLHEHTCLNCNVN</sequence>
<feature type="compositionally biased region" description="Low complexity" evidence="1">
    <location>
        <begin position="1"/>
        <end position="15"/>
    </location>
</feature>
<proteinExistence type="predicted"/>